<gene>
    <name evidence="1" type="ORF">CBM2636_MP10280</name>
</gene>
<organism evidence="1 2">
    <name type="scientific">Cupriavidus taiwanensis</name>
    <dbReference type="NCBI Taxonomy" id="164546"/>
    <lineage>
        <taxon>Bacteria</taxon>
        <taxon>Pseudomonadati</taxon>
        <taxon>Pseudomonadota</taxon>
        <taxon>Betaproteobacteria</taxon>
        <taxon>Burkholderiales</taxon>
        <taxon>Burkholderiaceae</taxon>
        <taxon>Cupriavidus</taxon>
    </lineage>
</organism>
<dbReference type="AlphaFoldDB" id="A0A9Q7UVF3"/>
<keyword evidence="1" id="KW-0614">Plasmid</keyword>
<dbReference type="Proteomes" id="UP000254259">
    <property type="component" value="Plasmid CBM2636_mp"/>
</dbReference>
<name>A0A9Q7UVF3_9BURK</name>
<evidence type="ECO:0000313" key="2">
    <source>
        <dbReference type="Proteomes" id="UP000254259"/>
    </source>
</evidence>
<dbReference type="EMBL" id="LT984814">
    <property type="protein sequence ID" value="SPD66644.1"/>
    <property type="molecule type" value="Genomic_DNA"/>
</dbReference>
<reference evidence="1 2" key="1">
    <citation type="submission" date="2018-01" db="EMBL/GenBank/DDBJ databases">
        <authorList>
            <person name="Clerissi C."/>
        </authorList>
    </citation>
    <scope>NUCLEOTIDE SEQUENCE [LARGE SCALE GENOMIC DNA]</scope>
    <source>
        <strain evidence="1">Cupriavidus taiwanensis SWF 66322</strain>
        <plasmid evidence="2">cbm2636_mp</plasmid>
    </source>
</reference>
<proteinExistence type="predicted"/>
<accession>A0A9Q7UVF3</accession>
<evidence type="ECO:0000313" key="1">
    <source>
        <dbReference type="EMBL" id="SPD66644.1"/>
    </source>
</evidence>
<protein>
    <submittedName>
        <fullName evidence="1">Uncharacterized protein</fullName>
    </submittedName>
</protein>
<geneLocation type="plasmid" evidence="2">
    <name>cbm2636_mp</name>
</geneLocation>
<sequence>MGLDLIDQDNALRRFQISPVIEQRATHVRNHREDGTIALTEMTDRRQLPLGEDAYPSPPVVD</sequence>